<evidence type="ECO:0000256" key="9">
    <source>
        <dbReference type="ARBA" id="ARBA00023012"/>
    </source>
</evidence>
<comment type="subcellular location">
    <subcellularLocation>
        <location evidence="2">Cell membrane</location>
    </subcellularLocation>
</comment>
<dbReference type="InterPro" id="IPR036097">
    <property type="entry name" value="HisK_dim/P_sf"/>
</dbReference>
<protein>
    <recommendedName>
        <fullName evidence="3">histidine kinase</fullName>
        <ecNumber evidence="3">2.7.13.3</ecNumber>
    </recommendedName>
</protein>
<keyword evidence="9" id="KW-0902">Two-component regulatory system</keyword>
<keyword evidence="4" id="KW-0597">Phosphoprotein</keyword>
<reference evidence="14 15" key="1">
    <citation type="submission" date="2016-10" db="EMBL/GenBank/DDBJ databases">
        <authorList>
            <person name="de Groot N.N."/>
        </authorList>
    </citation>
    <scope>NUCLEOTIDE SEQUENCE [LARGE SCALE GENOMIC DNA]</scope>
    <source>
        <strain evidence="14 15">CGMCC 4.1859</strain>
    </source>
</reference>
<dbReference type="PROSITE" id="PS51257">
    <property type="entry name" value="PROKAR_LIPOPROTEIN"/>
    <property type="match status" value="1"/>
</dbReference>
<dbReference type="InterPro" id="IPR003661">
    <property type="entry name" value="HisK_dim/P_dom"/>
</dbReference>
<dbReference type="CDD" id="cd00075">
    <property type="entry name" value="HATPase"/>
    <property type="match status" value="1"/>
</dbReference>
<evidence type="ECO:0000256" key="2">
    <source>
        <dbReference type="ARBA" id="ARBA00004236"/>
    </source>
</evidence>
<dbReference type="GO" id="GO:0005886">
    <property type="term" value="C:plasma membrane"/>
    <property type="evidence" value="ECO:0007669"/>
    <property type="project" value="UniProtKB-SubCell"/>
</dbReference>
<evidence type="ECO:0000256" key="3">
    <source>
        <dbReference type="ARBA" id="ARBA00012438"/>
    </source>
</evidence>
<feature type="compositionally biased region" description="Basic and acidic residues" evidence="11">
    <location>
        <begin position="63"/>
        <end position="79"/>
    </location>
</feature>
<proteinExistence type="predicted"/>
<accession>A0A1G7WTY9</accession>
<dbReference type="Gene3D" id="3.30.565.10">
    <property type="entry name" value="Histidine kinase-like ATPase, C-terminal domain"/>
    <property type="match status" value="1"/>
</dbReference>
<dbReference type="CDD" id="cd00082">
    <property type="entry name" value="HisKA"/>
    <property type="match status" value="1"/>
</dbReference>
<dbReference type="EMBL" id="FNAX01000028">
    <property type="protein sequence ID" value="SDG75435.1"/>
    <property type="molecule type" value="Genomic_DNA"/>
</dbReference>
<dbReference type="InterPro" id="IPR005467">
    <property type="entry name" value="His_kinase_dom"/>
</dbReference>
<dbReference type="GO" id="GO:0000155">
    <property type="term" value="F:phosphorelay sensor kinase activity"/>
    <property type="evidence" value="ECO:0007669"/>
    <property type="project" value="InterPro"/>
</dbReference>
<dbReference type="InterPro" id="IPR003594">
    <property type="entry name" value="HATPase_dom"/>
</dbReference>
<dbReference type="InterPro" id="IPR036890">
    <property type="entry name" value="HATPase_C_sf"/>
</dbReference>
<evidence type="ECO:0000256" key="7">
    <source>
        <dbReference type="ARBA" id="ARBA00022777"/>
    </source>
</evidence>
<evidence type="ECO:0000256" key="10">
    <source>
        <dbReference type="ARBA" id="ARBA00023136"/>
    </source>
</evidence>
<dbReference type="Proteomes" id="UP000198614">
    <property type="component" value="Unassembled WGS sequence"/>
</dbReference>
<dbReference type="InterPro" id="IPR004358">
    <property type="entry name" value="Sig_transdc_His_kin-like_C"/>
</dbReference>
<feature type="domain" description="Histidine kinase" evidence="12">
    <location>
        <begin position="271"/>
        <end position="486"/>
    </location>
</feature>
<keyword evidence="8" id="KW-1133">Transmembrane helix</keyword>
<name>A0A1G7WTY9_9ACTN</name>
<evidence type="ECO:0000256" key="11">
    <source>
        <dbReference type="SAM" id="MobiDB-lite"/>
    </source>
</evidence>
<evidence type="ECO:0000256" key="5">
    <source>
        <dbReference type="ARBA" id="ARBA00022679"/>
    </source>
</evidence>
<gene>
    <name evidence="14" type="ORF">SAMN05216260_12857</name>
</gene>
<dbReference type="SUPFAM" id="SSF55874">
    <property type="entry name" value="ATPase domain of HSP90 chaperone/DNA topoisomerase II/histidine kinase"/>
    <property type="match status" value="1"/>
</dbReference>
<dbReference type="SUPFAM" id="SSF47384">
    <property type="entry name" value="Homodimeric domain of signal transducing histidine kinase"/>
    <property type="match status" value="1"/>
</dbReference>
<evidence type="ECO:0000259" key="13">
    <source>
        <dbReference type="PROSITE" id="PS50885"/>
    </source>
</evidence>
<dbReference type="PROSITE" id="PS50109">
    <property type="entry name" value="HIS_KIN"/>
    <property type="match status" value="1"/>
</dbReference>
<evidence type="ECO:0000259" key="12">
    <source>
        <dbReference type="PROSITE" id="PS50109"/>
    </source>
</evidence>
<dbReference type="PANTHER" id="PTHR45436:SF5">
    <property type="entry name" value="SENSOR HISTIDINE KINASE TRCS"/>
    <property type="match status" value="1"/>
</dbReference>
<keyword evidence="10" id="KW-0472">Membrane</keyword>
<evidence type="ECO:0000313" key="15">
    <source>
        <dbReference type="Proteomes" id="UP000198614"/>
    </source>
</evidence>
<keyword evidence="6" id="KW-0812">Transmembrane</keyword>
<dbReference type="Gene3D" id="6.10.340.10">
    <property type="match status" value="1"/>
</dbReference>
<dbReference type="PROSITE" id="PS50885">
    <property type="entry name" value="HAMP"/>
    <property type="match status" value="1"/>
</dbReference>
<evidence type="ECO:0000256" key="6">
    <source>
        <dbReference type="ARBA" id="ARBA00022692"/>
    </source>
</evidence>
<dbReference type="Gene3D" id="1.10.287.130">
    <property type="match status" value="1"/>
</dbReference>
<evidence type="ECO:0000256" key="4">
    <source>
        <dbReference type="ARBA" id="ARBA00022553"/>
    </source>
</evidence>
<sequence>MRLPRFHTLRARLTAGLLVLLAVGCAAVGGAAVWELNGFLTDRLDQQLADAGNAFPASLEHPGGARDDHDGDERGDTRRQASGTLGARIVGGEVTNAAVVRPGGSVGDVVGVRVDGGDARALAAVPRDGHGHGVDLSGLGDYRVMAWPGRDGDTLITGLPLEPVEAAVHRLEIVAGGVFGLALAGAGVAGALWVRWSLRPLSHIADTATQVSGLPLADGTVALPARVPDARPRSEEVEQVTGAFNRMLGHVERALTRRQRSEERLRSFSADASHELRTPVASVRGHAELALLHPGPLPSEVRRALERITAESARMGVMVDDLLLLARLDAGRPLDLRSVDLTRLVLDVVTDARAAGPEHRWVLDLPQEPVVVSGDRHRLHQLLANLTANARLHTPPGTTVTVAVRREDGGAARVMVADDGPGVPSPLRAHLFERFVHGDGPRGAEGGGTGLGLSIVAAVAAAHGGSATVTSEPGATEFTVRLPRNPPTGPRATRDGGGAADG</sequence>
<comment type="catalytic activity">
    <reaction evidence="1">
        <text>ATP + protein L-histidine = ADP + protein N-phospho-L-histidine.</text>
        <dbReference type="EC" id="2.7.13.3"/>
    </reaction>
</comment>
<evidence type="ECO:0000313" key="14">
    <source>
        <dbReference type="EMBL" id="SDG75435.1"/>
    </source>
</evidence>
<dbReference type="SMART" id="SM00387">
    <property type="entry name" value="HATPase_c"/>
    <property type="match status" value="1"/>
</dbReference>
<feature type="region of interest" description="Disordered" evidence="11">
    <location>
        <begin position="54"/>
        <end position="83"/>
    </location>
</feature>
<feature type="domain" description="HAMP" evidence="13">
    <location>
        <begin position="195"/>
        <end position="256"/>
    </location>
</feature>
<dbReference type="AlphaFoldDB" id="A0A1G7WTY9"/>
<keyword evidence="7 14" id="KW-0418">Kinase</keyword>
<dbReference type="SMART" id="SM00388">
    <property type="entry name" value="HisKA"/>
    <property type="match status" value="1"/>
</dbReference>
<evidence type="ECO:0000256" key="1">
    <source>
        <dbReference type="ARBA" id="ARBA00000085"/>
    </source>
</evidence>
<dbReference type="Pfam" id="PF02518">
    <property type="entry name" value="HATPase_c"/>
    <property type="match status" value="1"/>
</dbReference>
<dbReference type="InterPro" id="IPR003660">
    <property type="entry name" value="HAMP_dom"/>
</dbReference>
<feature type="region of interest" description="Disordered" evidence="11">
    <location>
        <begin position="478"/>
        <end position="502"/>
    </location>
</feature>
<dbReference type="PANTHER" id="PTHR45436">
    <property type="entry name" value="SENSOR HISTIDINE KINASE YKOH"/>
    <property type="match status" value="1"/>
</dbReference>
<dbReference type="PRINTS" id="PR00344">
    <property type="entry name" value="BCTRLSENSOR"/>
</dbReference>
<dbReference type="OrthoDB" id="9786919at2"/>
<evidence type="ECO:0000256" key="8">
    <source>
        <dbReference type="ARBA" id="ARBA00022989"/>
    </source>
</evidence>
<keyword evidence="5" id="KW-0808">Transferase</keyword>
<dbReference type="Pfam" id="PF00512">
    <property type="entry name" value="HisKA"/>
    <property type="match status" value="1"/>
</dbReference>
<organism evidence="14 15">
    <name type="scientific">Streptomyces griseoaurantiacus</name>
    <dbReference type="NCBI Taxonomy" id="68213"/>
    <lineage>
        <taxon>Bacteria</taxon>
        <taxon>Bacillati</taxon>
        <taxon>Actinomycetota</taxon>
        <taxon>Actinomycetes</taxon>
        <taxon>Kitasatosporales</taxon>
        <taxon>Streptomycetaceae</taxon>
        <taxon>Streptomyces</taxon>
        <taxon>Streptomyces aurantiacus group</taxon>
    </lineage>
</organism>
<dbReference type="InterPro" id="IPR050428">
    <property type="entry name" value="TCS_sensor_his_kinase"/>
</dbReference>
<dbReference type="FunFam" id="1.10.287.130:FF:000001">
    <property type="entry name" value="Two-component sensor histidine kinase"/>
    <property type="match status" value="1"/>
</dbReference>
<dbReference type="SMART" id="SM00304">
    <property type="entry name" value="HAMP"/>
    <property type="match status" value="1"/>
</dbReference>
<dbReference type="EC" id="2.7.13.3" evidence="3"/>